<feature type="transmembrane region" description="Helical" evidence="10">
    <location>
        <begin position="522"/>
        <end position="542"/>
    </location>
</feature>
<comment type="similarity">
    <text evidence="2">Belongs to the ABC transporter superfamily. ABCG family. PDR (TC 3.A.1.205) subfamily.</text>
</comment>
<dbReference type="GO" id="GO:0140359">
    <property type="term" value="F:ABC-type transporter activity"/>
    <property type="evidence" value="ECO:0007669"/>
    <property type="project" value="InterPro"/>
</dbReference>
<keyword evidence="7 10" id="KW-1133">Transmembrane helix</keyword>
<dbReference type="InterPro" id="IPR034003">
    <property type="entry name" value="ABCG_PDR_2"/>
</dbReference>
<reference evidence="12" key="2">
    <citation type="submission" date="2021-10" db="EMBL/GenBank/DDBJ databases">
        <title>Phylogenomics reveals ancestral predisposition of the termite-cultivated fungus Termitomyces towards a domesticated lifestyle.</title>
        <authorList>
            <person name="Auxier B."/>
            <person name="Grum-Grzhimaylo A."/>
            <person name="Cardenas M.E."/>
            <person name="Lodge J.D."/>
            <person name="Laessoe T."/>
            <person name="Pedersen O."/>
            <person name="Smith M.E."/>
            <person name="Kuyper T.W."/>
            <person name="Franco-Molano E.A."/>
            <person name="Baroni T.J."/>
            <person name="Aanen D.K."/>
        </authorList>
    </citation>
    <scope>NUCLEOTIDE SEQUENCE</scope>
    <source>
        <strain evidence="12">AP01</strain>
        <tissue evidence="12">Mycelium</tissue>
    </source>
</reference>
<dbReference type="InterPro" id="IPR003439">
    <property type="entry name" value="ABC_transporter-like_ATP-bd"/>
</dbReference>
<dbReference type="InterPro" id="IPR013525">
    <property type="entry name" value="ABC2_TM"/>
</dbReference>
<evidence type="ECO:0000256" key="1">
    <source>
        <dbReference type="ARBA" id="ARBA00004141"/>
    </source>
</evidence>
<protein>
    <recommendedName>
        <fullName evidence="11">ABC transporter domain-containing protein</fullName>
    </recommendedName>
</protein>
<dbReference type="AlphaFoldDB" id="A0A9P7G8N5"/>
<dbReference type="InterPro" id="IPR043926">
    <property type="entry name" value="ABCG_dom"/>
</dbReference>
<proteinExistence type="inferred from homology"/>
<keyword evidence="6" id="KW-0067">ATP-binding</keyword>
<dbReference type="FunFam" id="3.40.50.300:FF:000054">
    <property type="entry name" value="ABC multidrug transporter atrF"/>
    <property type="match status" value="1"/>
</dbReference>
<reference evidence="12" key="1">
    <citation type="submission" date="2020-07" db="EMBL/GenBank/DDBJ databases">
        <authorList>
            <person name="Nieuwenhuis M."/>
            <person name="Van De Peppel L.J.J."/>
        </authorList>
    </citation>
    <scope>NUCLEOTIDE SEQUENCE</scope>
    <source>
        <strain evidence="12">AP01</strain>
        <tissue evidence="12">Mycelium</tissue>
    </source>
</reference>
<feature type="transmembrane region" description="Helical" evidence="10">
    <location>
        <begin position="554"/>
        <end position="572"/>
    </location>
</feature>
<evidence type="ECO:0000256" key="3">
    <source>
        <dbReference type="ARBA" id="ARBA00022448"/>
    </source>
</evidence>
<evidence type="ECO:0000256" key="9">
    <source>
        <dbReference type="SAM" id="MobiDB-lite"/>
    </source>
</evidence>
<evidence type="ECO:0000256" key="2">
    <source>
        <dbReference type="ARBA" id="ARBA00006012"/>
    </source>
</evidence>
<feature type="domain" description="ABC transporter" evidence="11">
    <location>
        <begin position="191"/>
        <end position="429"/>
    </location>
</feature>
<evidence type="ECO:0000256" key="4">
    <source>
        <dbReference type="ARBA" id="ARBA00022692"/>
    </source>
</evidence>
<dbReference type="Pfam" id="PF19055">
    <property type="entry name" value="ABC2_membrane_7"/>
    <property type="match status" value="1"/>
</dbReference>
<feature type="transmembrane region" description="Helical" evidence="10">
    <location>
        <begin position="102"/>
        <end position="123"/>
    </location>
</feature>
<keyword evidence="5" id="KW-0547">Nucleotide-binding</keyword>
<evidence type="ECO:0000256" key="7">
    <source>
        <dbReference type="ARBA" id="ARBA00022989"/>
    </source>
</evidence>
<dbReference type="SUPFAM" id="SSF52540">
    <property type="entry name" value="P-loop containing nucleoside triphosphate hydrolases"/>
    <property type="match status" value="1"/>
</dbReference>
<feature type="transmembrane region" description="Helical" evidence="10">
    <location>
        <begin position="592"/>
        <end position="622"/>
    </location>
</feature>
<dbReference type="InterPro" id="IPR010929">
    <property type="entry name" value="PDR_CDR_ABC"/>
</dbReference>
<evidence type="ECO:0000256" key="10">
    <source>
        <dbReference type="SAM" id="Phobius"/>
    </source>
</evidence>
<sequence length="678" mass="74812">MVGALRWISYINVRAVSFLFSDCHVLIYHVSQPLRYGFEGILANEFHTLKGKCSSLVPQGPGYEGVSLENQVCATVGALPGQDFVDGNRFIKLSYSYSHGHIWRDFGIVVAFGIAFIVALLIFSEFNTAVAGETFIVLFKRGAKSPVLSEAAQNTFDEEKSTTSTQPTGGDVDNEKADKALAAKPAMTDIFSWQHLKYTVPVSGGTRVLLDDVSGYVVPGKLTALMGESGAGKTTLLNVLAQRVDTGVVQGDRFVNGQPPPHDFQSQSGYCQQMDTHVPTDTVREALLFSAALRQPASVPAAEKEAYVEECLRMCGLEAYADAAIGSLGIEHRKRTTIAVELAAKPKLLLFLDEPTSGLDSQSAWAIMAFLRKLASSGQAILCTIHQPSAELFQVFDRLLLLRKGGQTVYFGDLGHNATKLIHYFEKNGSRHCDTSENPAEFMLDVIGAGATATSNQDWHAIWKKSPEAIETQERLDAIHNEGRSRPPVEATLQSEFATSWGNQFKELWLRNSRAHWRDPTYLIAKLALNIFGGLFIGFTFFKAKNTQQGTQNQLFAVYMGTILSAPLSNQIQVPFLNTRKIYEIRERPSRMFSWTALITSQFLADLPWNILGSTLFFICWYWTVGFDTSRAGFTYLLIGVAFPFYYTSLAMAVAAMAPSAEISALLFSTLFSFILTL</sequence>
<feature type="region of interest" description="Disordered" evidence="9">
    <location>
        <begin position="152"/>
        <end position="174"/>
    </location>
</feature>
<name>A0A9P7G8N5_9AGAR</name>
<dbReference type="InterPro" id="IPR027417">
    <property type="entry name" value="P-loop_NTPase"/>
</dbReference>
<dbReference type="SMART" id="SM00382">
    <property type="entry name" value="AAA"/>
    <property type="match status" value="1"/>
</dbReference>
<dbReference type="Proteomes" id="UP000775547">
    <property type="component" value="Unassembled WGS sequence"/>
</dbReference>
<keyword evidence="3" id="KW-0813">Transport</keyword>
<dbReference type="Pfam" id="PF00005">
    <property type="entry name" value="ABC_tran"/>
    <property type="match status" value="1"/>
</dbReference>
<dbReference type="GO" id="GO:0016887">
    <property type="term" value="F:ATP hydrolysis activity"/>
    <property type="evidence" value="ECO:0007669"/>
    <property type="project" value="InterPro"/>
</dbReference>
<dbReference type="Pfam" id="PF06422">
    <property type="entry name" value="PDR_CDR"/>
    <property type="match status" value="1"/>
</dbReference>
<dbReference type="Pfam" id="PF01061">
    <property type="entry name" value="ABC2_membrane"/>
    <property type="match status" value="1"/>
</dbReference>
<accession>A0A9P7G8N5</accession>
<keyword evidence="13" id="KW-1185">Reference proteome</keyword>
<keyword evidence="4 10" id="KW-0812">Transmembrane</keyword>
<gene>
    <name evidence="12" type="ORF">DXG03_008871</name>
</gene>
<dbReference type="PROSITE" id="PS50893">
    <property type="entry name" value="ABC_TRANSPORTER_2"/>
    <property type="match status" value="1"/>
</dbReference>
<dbReference type="GO" id="GO:0005524">
    <property type="term" value="F:ATP binding"/>
    <property type="evidence" value="ECO:0007669"/>
    <property type="project" value="UniProtKB-KW"/>
</dbReference>
<evidence type="ECO:0000256" key="8">
    <source>
        <dbReference type="ARBA" id="ARBA00023136"/>
    </source>
</evidence>
<dbReference type="CDD" id="cd03232">
    <property type="entry name" value="ABCG_PDR_domain2"/>
    <property type="match status" value="1"/>
</dbReference>
<dbReference type="OrthoDB" id="245989at2759"/>
<evidence type="ECO:0000259" key="11">
    <source>
        <dbReference type="PROSITE" id="PS50893"/>
    </source>
</evidence>
<dbReference type="InterPro" id="IPR003593">
    <property type="entry name" value="AAA+_ATPase"/>
</dbReference>
<keyword evidence="8 10" id="KW-0472">Membrane</keyword>
<evidence type="ECO:0000256" key="6">
    <source>
        <dbReference type="ARBA" id="ARBA00022840"/>
    </source>
</evidence>
<feature type="transmembrane region" description="Helical" evidence="10">
    <location>
        <begin position="634"/>
        <end position="655"/>
    </location>
</feature>
<evidence type="ECO:0000256" key="5">
    <source>
        <dbReference type="ARBA" id="ARBA00022741"/>
    </source>
</evidence>
<evidence type="ECO:0000313" key="12">
    <source>
        <dbReference type="EMBL" id="KAG5644208.1"/>
    </source>
</evidence>
<organism evidence="12 13">
    <name type="scientific">Asterophora parasitica</name>
    <dbReference type="NCBI Taxonomy" id="117018"/>
    <lineage>
        <taxon>Eukaryota</taxon>
        <taxon>Fungi</taxon>
        <taxon>Dikarya</taxon>
        <taxon>Basidiomycota</taxon>
        <taxon>Agaricomycotina</taxon>
        <taxon>Agaricomycetes</taxon>
        <taxon>Agaricomycetidae</taxon>
        <taxon>Agaricales</taxon>
        <taxon>Tricholomatineae</taxon>
        <taxon>Lyophyllaceae</taxon>
        <taxon>Asterophora</taxon>
    </lineage>
</organism>
<dbReference type="GO" id="GO:0016020">
    <property type="term" value="C:membrane"/>
    <property type="evidence" value="ECO:0007669"/>
    <property type="project" value="UniProtKB-SubCell"/>
</dbReference>
<dbReference type="PANTHER" id="PTHR19241">
    <property type="entry name" value="ATP-BINDING CASSETTE TRANSPORTER"/>
    <property type="match status" value="1"/>
</dbReference>
<dbReference type="Gene3D" id="3.40.50.300">
    <property type="entry name" value="P-loop containing nucleotide triphosphate hydrolases"/>
    <property type="match status" value="1"/>
</dbReference>
<comment type="caution">
    <text evidence="12">The sequence shown here is derived from an EMBL/GenBank/DDBJ whole genome shotgun (WGS) entry which is preliminary data.</text>
</comment>
<comment type="subcellular location">
    <subcellularLocation>
        <location evidence="1">Membrane</location>
        <topology evidence="1">Multi-pass membrane protein</topology>
    </subcellularLocation>
</comment>
<evidence type="ECO:0000313" key="13">
    <source>
        <dbReference type="Proteomes" id="UP000775547"/>
    </source>
</evidence>
<dbReference type="EMBL" id="JABCKV010000079">
    <property type="protein sequence ID" value="KAG5644208.1"/>
    <property type="molecule type" value="Genomic_DNA"/>
</dbReference>